<accession>A0ABS4PN08</accession>
<feature type="coiled-coil region" evidence="1">
    <location>
        <begin position="8"/>
        <end position="35"/>
    </location>
</feature>
<proteinExistence type="predicted"/>
<dbReference type="Proteomes" id="UP000741013">
    <property type="component" value="Unassembled WGS sequence"/>
</dbReference>
<name>A0ABS4PN08_9PSEU</name>
<feature type="compositionally biased region" description="Basic and acidic residues" evidence="2">
    <location>
        <begin position="132"/>
        <end position="142"/>
    </location>
</feature>
<dbReference type="InterPro" id="IPR036894">
    <property type="entry name" value="YbaB-like_sf"/>
</dbReference>
<protein>
    <submittedName>
        <fullName evidence="3">DNA-binding protein YbaB</fullName>
    </submittedName>
</protein>
<reference evidence="3 4" key="1">
    <citation type="submission" date="2021-03" db="EMBL/GenBank/DDBJ databases">
        <title>Sequencing the genomes of 1000 actinobacteria strains.</title>
        <authorList>
            <person name="Klenk H.-P."/>
        </authorList>
    </citation>
    <scope>NUCLEOTIDE SEQUENCE [LARGE SCALE GENOMIC DNA]</scope>
    <source>
        <strain evidence="3 4">DSM 45510</strain>
    </source>
</reference>
<feature type="compositionally biased region" description="Pro residues" evidence="2">
    <location>
        <begin position="143"/>
        <end position="156"/>
    </location>
</feature>
<comment type="caution">
    <text evidence="3">The sequence shown here is derived from an EMBL/GenBank/DDBJ whole genome shotgun (WGS) entry which is preliminary data.</text>
</comment>
<sequence length="189" mass="20414">MTSPDQLFADFEAKLAETQRKAEQMRAEIELVSVSERSKDGQIKVTVNHAGNLTGLEIGPIARAKADLDQQILRTMQAAQSKLADAMQGGVPSIAGSETMAELIEQLNAAYPEPEPDDYVEGGGGYGAIPDEDSRFVADHDTPAPPPPPPAPPAPAPERRPRPNRPTEPAHDDDYFSGNDFLTDEGDRR</sequence>
<evidence type="ECO:0000313" key="4">
    <source>
        <dbReference type="Proteomes" id="UP000741013"/>
    </source>
</evidence>
<organism evidence="3 4">
    <name type="scientific">Amycolatopsis magusensis</name>
    <dbReference type="NCBI Taxonomy" id="882444"/>
    <lineage>
        <taxon>Bacteria</taxon>
        <taxon>Bacillati</taxon>
        <taxon>Actinomycetota</taxon>
        <taxon>Actinomycetes</taxon>
        <taxon>Pseudonocardiales</taxon>
        <taxon>Pseudonocardiaceae</taxon>
        <taxon>Amycolatopsis</taxon>
    </lineage>
</organism>
<keyword evidence="1" id="KW-0175">Coiled coil</keyword>
<gene>
    <name evidence="3" type="ORF">JOM49_001831</name>
</gene>
<dbReference type="Pfam" id="PF02575">
    <property type="entry name" value="YbaB_DNA_bd"/>
    <property type="match status" value="1"/>
</dbReference>
<dbReference type="InterPro" id="IPR004401">
    <property type="entry name" value="YbaB/EbfC"/>
</dbReference>
<dbReference type="GO" id="GO:0003677">
    <property type="term" value="F:DNA binding"/>
    <property type="evidence" value="ECO:0007669"/>
    <property type="project" value="UniProtKB-KW"/>
</dbReference>
<dbReference type="SUPFAM" id="SSF82607">
    <property type="entry name" value="YbaB-like"/>
    <property type="match status" value="1"/>
</dbReference>
<keyword evidence="3" id="KW-0238">DNA-binding</keyword>
<evidence type="ECO:0000256" key="2">
    <source>
        <dbReference type="SAM" id="MobiDB-lite"/>
    </source>
</evidence>
<feature type="region of interest" description="Disordered" evidence="2">
    <location>
        <begin position="110"/>
        <end position="189"/>
    </location>
</feature>
<dbReference type="Gene3D" id="3.30.1310.10">
    <property type="entry name" value="Nucleoid-associated protein YbaB-like domain"/>
    <property type="match status" value="1"/>
</dbReference>
<evidence type="ECO:0000256" key="1">
    <source>
        <dbReference type="SAM" id="Coils"/>
    </source>
</evidence>
<dbReference type="EMBL" id="JAGGMS010000001">
    <property type="protein sequence ID" value="MBP2180305.1"/>
    <property type="molecule type" value="Genomic_DNA"/>
</dbReference>
<evidence type="ECO:0000313" key="3">
    <source>
        <dbReference type="EMBL" id="MBP2180305.1"/>
    </source>
</evidence>
<keyword evidence="4" id="KW-1185">Reference proteome</keyword>
<dbReference type="RefSeq" id="WP_209663892.1">
    <property type="nucleotide sequence ID" value="NZ_JAGGMS010000001.1"/>
</dbReference>